<feature type="domain" description="G-protein coupled receptors family 2 profile 2" evidence="7">
    <location>
        <begin position="312"/>
        <end position="578"/>
    </location>
</feature>
<feature type="region of interest" description="Disordered" evidence="5">
    <location>
        <begin position="1"/>
        <end position="26"/>
    </location>
</feature>
<keyword evidence="9" id="KW-1185">Reference proteome</keyword>
<feature type="transmembrane region" description="Helical" evidence="6">
    <location>
        <begin position="426"/>
        <end position="448"/>
    </location>
</feature>
<feature type="region of interest" description="Disordered" evidence="5">
    <location>
        <begin position="602"/>
        <end position="621"/>
    </location>
</feature>
<gene>
    <name evidence="8" type="ORF">IPOD504_LOCUS6285</name>
</gene>
<evidence type="ECO:0000256" key="6">
    <source>
        <dbReference type="SAM" id="Phobius"/>
    </source>
</evidence>
<feature type="transmembrane region" description="Helical" evidence="6">
    <location>
        <begin position="473"/>
        <end position="493"/>
    </location>
</feature>
<evidence type="ECO:0000256" key="3">
    <source>
        <dbReference type="ARBA" id="ARBA00022989"/>
    </source>
</evidence>
<dbReference type="InterPro" id="IPR000832">
    <property type="entry name" value="GPCR_2_secretin-like"/>
</dbReference>
<dbReference type="Gene3D" id="1.20.1070.10">
    <property type="entry name" value="Rhodopsin 7-helix transmembrane proteins"/>
    <property type="match status" value="1"/>
</dbReference>
<dbReference type="InterPro" id="IPR051384">
    <property type="entry name" value="Mth_GPCR"/>
</dbReference>
<evidence type="ECO:0000259" key="7">
    <source>
        <dbReference type="PROSITE" id="PS50261"/>
    </source>
</evidence>
<proteinExistence type="predicted"/>
<feature type="transmembrane region" description="Helical" evidence="6">
    <location>
        <begin position="385"/>
        <end position="405"/>
    </location>
</feature>
<dbReference type="CDD" id="cd15039">
    <property type="entry name" value="7tmB3_Methuselah-like"/>
    <property type="match status" value="1"/>
</dbReference>
<feature type="transmembrane region" description="Helical" evidence="6">
    <location>
        <begin position="348"/>
        <end position="365"/>
    </location>
</feature>
<dbReference type="Proteomes" id="UP000837857">
    <property type="component" value="Chromosome 18"/>
</dbReference>
<feature type="region of interest" description="Disordered" evidence="5">
    <location>
        <begin position="94"/>
        <end position="125"/>
    </location>
</feature>
<dbReference type="PANTHER" id="PTHR47154">
    <property type="entry name" value="G-PROTEIN COUPLED RECEPTOR MTH-RELATED"/>
    <property type="match status" value="1"/>
</dbReference>
<organism evidence="8 9">
    <name type="scientific">Iphiclides podalirius</name>
    <name type="common">scarce swallowtail</name>
    <dbReference type="NCBI Taxonomy" id="110791"/>
    <lineage>
        <taxon>Eukaryota</taxon>
        <taxon>Metazoa</taxon>
        <taxon>Ecdysozoa</taxon>
        <taxon>Arthropoda</taxon>
        <taxon>Hexapoda</taxon>
        <taxon>Insecta</taxon>
        <taxon>Pterygota</taxon>
        <taxon>Neoptera</taxon>
        <taxon>Endopterygota</taxon>
        <taxon>Lepidoptera</taxon>
        <taxon>Glossata</taxon>
        <taxon>Ditrysia</taxon>
        <taxon>Papilionoidea</taxon>
        <taxon>Papilionidae</taxon>
        <taxon>Papilioninae</taxon>
        <taxon>Iphiclides</taxon>
    </lineage>
</organism>
<reference evidence="8" key="1">
    <citation type="submission" date="2022-03" db="EMBL/GenBank/DDBJ databases">
        <authorList>
            <person name="Martin H S."/>
        </authorList>
    </citation>
    <scope>NUCLEOTIDE SEQUENCE</scope>
</reference>
<dbReference type="Pfam" id="PF00002">
    <property type="entry name" value="7tm_2"/>
    <property type="match status" value="1"/>
</dbReference>
<feature type="transmembrane region" description="Helical" evidence="6">
    <location>
        <begin position="554"/>
        <end position="576"/>
    </location>
</feature>
<feature type="non-terminal residue" evidence="8">
    <location>
        <position position="630"/>
    </location>
</feature>
<name>A0ABN8I839_9NEOP</name>
<comment type="subcellular location">
    <subcellularLocation>
        <location evidence="1">Membrane</location>
        <topology evidence="1">Multi-pass membrane protein</topology>
    </subcellularLocation>
</comment>
<evidence type="ECO:0000256" key="1">
    <source>
        <dbReference type="ARBA" id="ARBA00004141"/>
    </source>
</evidence>
<feature type="compositionally biased region" description="Polar residues" evidence="5">
    <location>
        <begin position="602"/>
        <end position="612"/>
    </location>
</feature>
<dbReference type="PROSITE" id="PS50261">
    <property type="entry name" value="G_PROTEIN_RECEP_F2_4"/>
    <property type="match status" value="1"/>
</dbReference>
<dbReference type="SUPFAM" id="SSF81321">
    <property type="entry name" value="Family A G protein-coupled receptor-like"/>
    <property type="match status" value="1"/>
</dbReference>
<evidence type="ECO:0000256" key="2">
    <source>
        <dbReference type="ARBA" id="ARBA00022692"/>
    </source>
</evidence>
<keyword evidence="2 6" id="KW-0812">Transmembrane</keyword>
<feature type="transmembrane region" description="Helical" evidence="6">
    <location>
        <begin position="313"/>
        <end position="336"/>
    </location>
</feature>
<keyword evidence="3 6" id="KW-1133">Transmembrane helix</keyword>
<dbReference type="PANTHER" id="PTHR47154:SF2">
    <property type="entry name" value="G-PROTEIN COUPLED RECEPTOR MTH-RELATED"/>
    <property type="match status" value="1"/>
</dbReference>
<evidence type="ECO:0000256" key="4">
    <source>
        <dbReference type="ARBA" id="ARBA00023136"/>
    </source>
</evidence>
<sequence>MIREAVNGLQSISSTDETRRLQADNKRLRDEVATLQKEVASMRLSIEKAPRPAQERTPAPTLQAEHIARDVLSQVGTMISARFEALEERLLPEKRLRPPLAADRRSAEPGPSSAPDPTPTSLGETWSAVVRKGKGKGKKTAPALDVQMSASISAKPKKSVAKPFATPKPPTAAVKSITVPRPPLVATGSAAVPKSGLKIRQAATGARVLELPVGVTSEAADSFAAKLREVLAGEARIARPVKCADLRLTGLDDSVTRDENASLFLETSNSQVWLNPTKYCVDMMTNLSENDTRLVAVVCYPDKDSNDDSPVLYVTYAVGLMLSIPFLIATFIVYAFIPELRNLHGMCLMAYCAGLIVAYAFLAYLKLHTGKIGVDMTGCYAIAFIVYYAFQTSFFWLNVMCFDIWRTFSSYRGSSNKRRDKKRFGLYGMYAWGVPVVLTSATIAMHFADLPDGIITPGFANKRCWFDNWLSELVYFLTPVLVLVVCNVVLFSVTAHRIRSIKQETAILKGSESARSDKLMRDKQRYGLYLKLFIVMGVNWTVEIISFSVGGSNWYWILIDISNIALGVFIFLIFVWKKKVRNLIAKKWRSVRGVPASDSAAQWATRSSSAPTEDTRVSNDETALRLKELR</sequence>
<dbReference type="EMBL" id="OW152830">
    <property type="protein sequence ID" value="CAH2048684.1"/>
    <property type="molecule type" value="Genomic_DNA"/>
</dbReference>
<protein>
    <recommendedName>
        <fullName evidence="7">G-protein coupled receptors family 2 profile 2 domain-containing protein</fullName>
    </recommendedName>
</protein>
<feature type="transmembrane region" description="Helical" evidence="6">
    <location>
        <begin position="528"/>
        <end position="548"/>
    </location>
</feature>
<evidence type="ECO:0000256" key="5">
    <source>
        <dbReference type="SAM" id="MobiDB-lite"/>
    </source>
</evidence>
<dbReference type="InterPro" id="IPR017981">
    <property type="entry name" value="GPCR_2-like_7TM"/>
</dbReference>
<feature type="compositionally biased region" description="Basic and acidic residues" evidence="5">
    <location>
        <begin position="16"/>
        <end position="26"/>
    </location>
</feature>
<accession>A0ABN8I839</accession>
<evidence type="ECO:0000313" key="8">
    <source>
        <dbReference type="EMBL" id="CAH2048684.1"/>
    </source>
</evidence>
<evidence type="ECO:0000313" key="9">
    <source>
        <dbReference type="Proteomes" id="UP000837857"/>
    </source>
</evidence>
<keyword evidence="4 6" id="KW-0472">Membrane</keyword>
<feature type="compositionally biased region" description="Basic and acidic residues" evidence="5">
    <location>
        <begin position="94"/>
        <end position="107"/>
    </location>
</feature>